<name>B9D049_CAMRE</name>
<gene>
    <name evidence="1" type="ORF">CAMRE0001_1363</name>
</gene>
<proteinExistence type="predicted"/>
<comment type="caution">
    <text evidence="1">The sequence shown here is derived from an EMBL/GenBank/DDBJ whole genome shotgun (WGS) entry which is preliminary data.</text>
</comment>
<dbReference type="EMBL" id="ACFU01000005">
    <property type="protein sequence ID" value="EEF14618.1"/>
    <property type="molecule type" value="Genomic_DNA"/>
</dbReference>
<reference evidence="1 2" key="1">
    <citation type="submission" date="2008-08" db="EMBL/GenBank/DDBJ databases">
        <authorList>
            <person name="Madupu R."/>
            <person name="Durkin A.S."/>
            <person name="Torralba M."/>
            <person name="Methe B."/>
            <person name="Sutton G.G."/>
            <person name="Strausberg R.L."/>
            <person name="Nelson K.E."/>
        </authorList>
    </citation>
    <scope>NUCLEOTIDE SEQUENCE [LARGE SCALE GENOMIC DNA]</scope>
    <source>
        <strain evidence="1 2">RM3267</strain>
    </source>
</reference>
<dbReference type="AlphaFoldDB" id="B9D049"/>
<dbReference type="Proteomes" id="UP000003082">
    <property type="component" value="Unassembled WGS sequence"/>
</dbReference>
<keyword evidence="2" id="KW-1185">Reference proteome</keyword>
<protein>
    <submittedName>
        <fullName evidence="1">Uncharacterized protein</fullName>
    </submittedName>
</protein>
<sequence length="37" mass="4425">MRQNRRESKFRGEFINLILRRGFVADETASKTRQILS</sequence>
<accession>B9D049</accession>
<evidence type="ECO:0000313" key="1">
    <source>
        <dbReference type="EMBL" id="EEF14618.1"/>
    </source>
</evidence>
<organism evidence="1 2">
    <name type="scientific">Campylobacter rectus RM3267</name>
    <dbReference type="NCBI Taxonomy" id="553218"/>
    <lineage>
        <taxon>Bacteria</taxon>
        <taxon>Pseudomonadati</taxon>
        <taxon>Campylobacterota</taxon>
        <taxon>Epsilonproteobacteria</taxon>
        <taxon>Campylobacterales</taxon>
        <taxon>Campylobacteraceae</taxon>
        <taxon>Campylobacter</taxon>
    </lineage>
</organism>
<evidence type="ECO:0000313" key="2">
    <source>
        <dbReference type="Proteomes" id="UP000003082"/>
    </source>
</evidence>